<accession>A0AAX6FKU9</accession>
<gene>
    <name evidence="1" type="ORF">M6B38_413800</name>
</gene>
<reference evidence="1" key="2">
    <citation type="submission" date="2023-04" db="EMBL/GenBank/DDBJ databases">
        <authorList>
            <person name="Bruccoleri R.E."/>
            <person name="Oakeley E.J."/>
            <person name="Faust A.-M."/>
            <person name="Dessus-Babus S."/>
            <person name="Altorfer M."/>
            <person name="Burckhardt D."/>
            <person name="Oertli M."/>
            <person name="Naumann U."/>
            <person name="Petersen F."/>
            <person name="Wong J."/>
        </authorList>
    </citation>
    <scope>NUCLEOTIDE SEQUENCE</scope>
    <source>
        <strain evidence="1">GSM-AAB239-AS_SAM_17_03QT</strain>
        <tissue evidence="1">Leaf</tissue>
    </source>
</reference>
<dbReference type="Proteomes" id="UP001140949">
    <property type="component" value="Unassembled WGS sequence"/>
</dbReference>
<organism evidence="1 2">
    <name type="scientific">Iris pallida</name>
    <name type="common">Sweet iris</name>
    <dbReference type="NCBI Taxonomy" id="29817"/>
    <lineage>
        <taxon>Eukaryota</taxon>
        <taxon>Viridiplantae</taxon>
        <taxon>Streptophyta</taxon>
        <taxon>Embryophyta</taxon>
        <taxon>Tracheophyta</taxon>
        <taxon>Spermatophyta</taxon>
        <taxon>Magnoliopsida</taxon>
        <taxon>Liliopsida</taxon>
        <taxon>Asparagales</taxon>
        <taxon>Iridaceae</taxon>
        <taxon>Iridoideae</taxon>
        <taxon>Irideae</taxon>
        <taxon>Iris</taxon>
    </lineage>
</organism>
<keyword evidence="2" id="KW-1185">Reference proteome</keyword>
<dbReference type="EMBL" id="JANAVB010027999">
    <property type="protein sequence ID" value="KAJ6816970.1"/>
    <property type="molecule type" value="Genomic_DNA"/>
</dbReference>
<name>A0AAX6FKU9_IRIPA</name>
<reference evidence="1" key="1">
    <citation type="journal article" date="2023" name="GigaByte">
        <title>Genome assembly of the bearded iris, Iris pallida Lam.</title>
        <authorList>
            <person name="Bruccoleri R.E."/>
            <person name="Oakeley E.J."/>
            <person name="Faust A.M.E."/>
            <person name="Altorfer M."/>
            <person name="Dessus-Babus S."/>
            <person name="Burckhardt D."/>
            <person name="Oertli M."/>
            <person name="Naumann U."/>
            <person name="Petersen F."/>
            <person name="Wong J."/>
        </authorList>
    </citation>
    <scope>NUCLEOTIDE SEQUENCE</scope>
    <source>
        <strain evidence="1">GSM-AAB239-AS_SAM_17_03QT</strain>
    </source>
</reference>
<sequence>MSYWWWLDSPVSMVDGRPVIRQNRRWRRWSRSGDEVGEVRFGGGVWQLRSAT</sequence>
<proteinExistence type="predicted"/>
<protein>
    <submittedName>
        <fullName evidence="1">Uncharacterized protein</fullName>
    </submittedName>
</protein>
<evidence type="ECO:0000313" key="1">
    <source>
        <dbReference type="EMBL" id="KAJ6816970.1"/>
    </source>
</evidence>
<comment type="caution">
    <text evidence="1">The sequence shown here is derived from an EMBL/GenBank/DDBJ whole genome shotgun (WGS) entry which is preliminary data.</text>
</comment>
<dbReference type="AlphaFoldDB" id="A0AAX6FKU9"/>
<evidence type="ECO:0000313" key="2">
    <source>
        <dbReference type="Proteomes" id="UP001140949"/>
    </source>
</evidence>